<keyword evidence="2" id="KW-0808">Transferase</keyword>
<gene>
    <name evidence="2" type="ORF">EV691_11045</name>
</gene>
<proteinExistence type="predicted"/>
<accession>A0A4R1PNC7</accession>
<organism evidence="2 3">
    <name type="scientific">Azotobacter chroococcum</name>
    <dbReference type="NCBI Taxonomy" id="353"/>
    <lineage>
        <taxon>Bacteria</taxon>
        <taxon>Pseudomonadati</taxon>
        <taxon>Pseudomonadota</taxon>
        <taxon>Gammaproteobacteria</taxon>
        <taxon>Pseudomonadales</taxon>
        <taxon>Pseudomonadaceae</taxon>
        <taxon>Azotobacter</taxon>
    </lineage>
</organism>
<dbReference type="CDD" id="cd06532">
    <property type="entry name" value="Glyco_transf_25"/>
    <property type="match status" value="1"/>
</dbReference>
<dbReference type="EMBL" id="SMMU01000010">
    <property type="protein sequence ID" value="TCL31864.1"/>
    <property type="molecule type" value="Genomic_DNA"/>
</dbReference>
<evidence type="ECO:0000259" key="1">
    <source>
        <dbReference type="Pfam" id="PF01755"/>
    </source>
</evidence>
<dbReference type="Pfam" id="PF01755">
    <property type="entry name" value="Glyco_transf_25"/>
    <property type="match status" value="1"/>
</dbReference>
<comment type="caution">
    <text evidence="2">The sequence shown here is derived from an EMBL/GenBank/DDBJ whole genome shotgun (WGS) entry which is preliminary data.</text>
</comment>
<dbReference type="Proteomes" id="UP000295169">
    <property type="component" value="Unassembled WGS sequence"/>
</dbReference>
<protein>
    <submittedName>
        <fullName evidence="2">Glycosyl transferase family 25</fullName>
    </submittedName>
</protein>
<evidence type="ECO:0000313" key="3">
    <source>
        <dbReference type="Proteomes" id="UP000295169"/>
    </source>
</evidence>
<dbReference type="InterPro" id="IPR002654">
    <property type="entry name" value="Glyco_trans_25"/>
</dbReference>
<evidence type="ECO:0000313" key="2">
    <source>
        <dbReference type="EMBL" id="TCL31864.1"/>
    </source>
</evidence>
<name>A0A4R1PNC7_9GAMM</name>
<reference evidence="2 3" key="1">
    <citation type="submission" date="2019-03" db="EMBL/GenBank/DDBJ databases">
        <title>Genomic Encyclopedia of Type Strains, Phase IV (KMG-IV): sequencing the most valuable type-strain genomes for metagenomic binning, comparative biology and taxonomic classification.</title>
        <authorList>
            <person name="Goeker M."/>
        </authorList>
    </citation>
    <scope>NUCLEOTIDE SEQUENCE [LARGE SCALE GENOMIC DNA]</scope>
    <source>
        <strain evidence="2 3">DSM 2286</strain>
    </source>
</reference>
<sequence>MSWPFDFACVINLDSRPDRWARMEATLRDMGVQAERFSAVSLHNLESDQPSVALREFLLRVDGESSGFERKLLGTWACMRSHLGVIARARDNGWPAVLIMEDDCEFEPYALAVLKRVEAQLQGREWDMLYLGGTFKKGGVRKRVAANLFSATRVRLTHAYMVKAELYERILAEAPLSGLPLDWYYSEVLLPEVRGLMVKPTLARQRLMDPSDIEQVVRKPRFKSRQFLEHLLARIRYGIL</sequence>
<dbReference type="AlphaFoldDB" id="A0A4R1PNC7"/>
<dbReference type="GO" id="GO:0016740">
    <property type="term" value="F:transferase activity"/>
    <property type="evidence" value="ECO:0007669"/>
    <property type="project" value="UniProtKB-KW"/>
</dbReference>
<feature type="domain" description="Glycosyl transferase family 25" evidence="1">
    <location>
        <begin position="9"/>
        <end position="133"/>
    </location>
</feature>